<keyword evidence="4" id="KW-0547">Nucleotide-binding</keyword>
<name>J7RF67_HUIN7</name>
<evidence type="ECO:0000259" key="10">
    <source>
        <dbReference type="PROSITE" id="PS50011"/>
    </source>
</evidence>
<comment type="catalytic activity">
    <reaction evidence="7">
        <text>L-threonyl-[protein] + ATP = O-phospho-L-threonyl-[protein] + ADP + H(+)</text>
        <dbReference type="Rhea" id="RHEA:46608"/>
        <dbReference type="Rhea" id="RHEA-COMP:11060"/>
        <dbReference type="Rhea" id="RHEA-COMP:11605"/>
        <dbReference type="ChEBI" id="CHEBI:15378"/>
        <dbReference type="ChEBI" id="CHEBI:30013"/>
        <dbReference type="ChEBI" id="CHEBI:30616"/>
        <dbReference type="ChEBI" id="CHEBI:61977"/>
        <dbReference type="ChEBI" id="CHEBI:456216"/>
        <dbReference type="EC" id="2.7.11.1"/>
    </reaction>
</comment>
<evidence type="ECO:0000256" key="9">
    <source>
        <dbReference type="SAM" id="MobiDB-lite"/>
    </source>
</evidence>
<dbReference type="SUPFAM" id="SSF56112">
    <property type="entry name" value="Protein kinase-like (PK-like)"/>
    <property type="match status" value="1"/>
</dbReference>
<dbReference type="GO" id="GO:0004674">
    <property type="term" value="F:protein serine/threonine kinase activity"/>
    <property type="evidence" value="ECO:0007669"/>
    <property type="project" value="UniProtKB-KW"/>
</dbReference>
<dbReference type="InterPro" id="IPR011009">
    <property type="entry name" value="Kinase-like_dom_sf"/>
</dbReference>
<dbReference type="InterPro" id="IPR008271">
    <property type="entry name" value="Ser/Thr_kinase_AS"/>
</dbReference>
<dbReference type="InterPro" id="IPR000719">
    <property type="entry name" value="Prot_kinase_dom"/>
</dbReference>
<evidence type="ECO:0000256" key="4">
    <source>
        <dbReference type="ARBA" id="ARBA00022741"/>
    </source>
</evidence>
<evidence type="ECO:0000313" key="12">
    <source>
        <dbReference type="Proteomes" id="UP000006310"/>
    </source>
</evidence>
<keyword evidence="3" id="KW-0808">Transferase</keyword>
<evidence type="ECO:0000256" key="1">
    <source>
        <dbReference type="ARBA" id="ARBA00012513"/>
    </source>
</evidence>
<feature type="domain" description="Protein kinase" evidence="10">
    <location>
        <begin position="22"/>
        <end position="310"/>
    </location>
</feature>
<dbReference type="Gene3D" id="1.10.510.10">
    <property type="entry name" value="Transferase(Phosphotransferase) domain 1"/>
    <property type="match status" value="1"/>
</dbReference>
<dbReference type="PANTHER" id="PTHR22967:SF57">
    <property type="entry name" value="AUXILIN, ISOFORM A-RELATED"/>
    <property type="match status" value="1"/>
</dbReference>
<dbReference type="KEGG" id="kng:KNAG_0A05430"/>
<dbReference type="GO" id="GO:0120133">
    <property type="term" value="P:negative regulation of actin cortical patch assembly"/>
    <property type="evidence" value="ECO:0007669"/>
    <property type="project" value="EnsemblFungi"/>
</dbReference>
<dbReference type="GO" id="GO:0000147">
    <property type="term" value="P:actin cortical patch assembly"/>
    <property type="evidence" value="ECO:0007669"/>
    <property type="project" value="EnsemblFungi"/>
</dbReference>
<dbReference type="STRING" id="1071383.J7RF67"/>
<dbReference type="GO" id="GO:0030479">
    <property type="term" value="C:actin cortical patch"/>
    <property type="evidence" value="ECO:0007669"/>
    <property type="project" value="EnsemblFungi"/>
</dbReference>
<reference evidence="11 12" key="1">
    <citation type="journal article" date="2011" name="Proc. Natl. Acad. Sci. U.S.A.">
        <title>Evolutionary erosion of yeast sex chromosomes by mating-type switching accidents.</title>
        <authorList>
            <person name="Gordon J.L."/>
            <person name="Armisen D."/>
            <person name="Proux-Wera E."/>
            <person name="Oheigeartaigh S.S."/>
            <person name="Byrne K.P."/>
            <person name="Wolfe K.H."/>
        </authorList>
    </citation>
    <scope>NUCLEOTIDE SEQUENCE [LARGE SCALE GENOMIC DNA]</scope>
    <source>
        <strain evidence="12">ATCC MYA-139 / BCRC 22969 / CBS 8797 / CCRC 22969 / KCTC 17520 / NBRC 10181 / NCYC 3082</strain>
    </source>
</reference>
<dbReference type="RefSeq" id="XP_022462454.1">
    <property type="nucleotide sequence ID" value="XM_022609752.1"/>
</dbReference>
<evidence type="ECO:0000256" key="2">
    <source>
        <dbReference type="ARBA" id="ARBA00022527"/>
    </source>
</evidence>
<keyword evidence="6" id="KW-0067">ATP-binding</keyword>
<keyword evidence="12" id="KW-1185">Reference proteome</keyword>
<dbReference type="OrthoDB" id="2018507at2759"/>
<feature type="region of interest" description="Disordered" evidence="9">
    <location>
        <begin position="710"/>
        <end position="755"/>
    </location>
</feature>
<evidence type="ECO:0000256" key="5">
    <source>
        <dbReference type="ARBA" id="ARBA00022777"/>
    </source>
</evidence>
<keyword evidence="5" id="KW-0418">Kinase</keyword>
<dbReference type="HOGENOM" id="CLU_011638_2_0_1"/>
<evidence type="ECO:0000256" key="7">
    <source>
        <dbReference type="ARBA" id="ARBA00047899"/>
    </source>
</evidence>
<dbReference type="GeneID" id="34523843"/>
<dbReference type="eggNOG" id="KOG1989">
    <property type="taxonomic scope" value="Eukaryota"/>
</dbReference>
<dbReference type="GO" id="GO:0007015">
    <property type="term" value="P:actin filament organization"/>
    <property type="evidence" value="ECO:0007669"/>
    <property type="project" value="TreeGrafter"/>
</dbReference>
<comment type="catalytic activity">
    <reaction evidence="8">
        <text>L-seryl-[protein] + ATP = O-phospho-L-seryl-[protein] + ADP + H(+)</text>
        <dbReference type="Rhea" id="RHEA:17989"/>
        <dbReference type="Rhea" id="RHEA-COMP:9863"/>
        <dbReference type="Rhea" id="RHEA-COMP:11604"/>
        <dbReference type="ChEBI" id="CHEBI:15378"/>
        <dbReference type="ChEBI" id="CHEBI:29999"/>
        <dbReference type="ChEBI" id="CHEBI:30616"/>
        <dbReference type="ChEBI" id="CHEBI:83421"/>
        <dbReference type="ChEBI" id="CHEBI:456216"/>
        <dbReference type="EC" id="2.7.11.1"/>
    </reaction>
</comment>
<organism evidence="11 12">
    <name type="scientific">Huiozyma naganishii (strain ATCC MYA-139 / BCRC 22969 / CBS 8797 / KCTC 17520 / NBRC 10181 / NCYC 3082 / Yp74L-3)</name>
    <name type="common">Yeast</name>
    <name type="synonym">Kazachstania naganishii</name>
    <dbReference type="NCBI Taxonomy" id="1071383"/>
    <lineage>
        <taxon>Eukaryota</taxon>
        <taxon>Fungi</taxon>
        <taxon>Dikarya</taxon>
        <taxon>Ascomycota</taxon>
        <taxon>Saccharomycotina</taxon>
        <taxon>Saccharomycetes</taxon>
        <taxon>Saccharomycetales</taxon>
        <taxon>Saccharomycetaceae</taxon>
        <taxon>Huiozyma</taxon>
    </lineage>
</organism>
<evidence type="ECO:0000256" key="8">
    <source>
        <dbReference type="ARBA" id="ARBA00048679"/>
    </source>
</evidence>
<accession>J7RF67</accession>
<protein>
    <recommendedName>
        <fullName evidence="1">non-specific serine/threonine protein kinase</fullName>
        <ecNumber evidence="1">2.7.11.1</ecNumber>
    </recommendedName>
</protein>
<sequence>MNQPVIPNYPPGFVIKVGSHQAKILKYLTSGGFAQIYSVEISPKDEYTNSNIACLKRVIVPNKSGLNVLRTEVDAMKLLKNNRHVVSYIDSNAAKSEFGNGSYEVFLLMEYCERGSLLDFMNTKLRERLQEQEVLNIMNQVCQGIAAMHKLLPPLIHRDIKIENVLISGDGLFKVCDFGSVCGIIRPPRNPQELQYVQHDVMKNTTAQYRSPEMIDLVKGFPIERKIRHLGSWCVALQIMLLHYTFREDREVAILNGRYQYPAYPIYSDRLKNVVRVLLSPHPVKRPNICQLLEEISKIQNIPCPIDNFYLERSRHQGAVSVMPVNFSRANTTQFTDQSAKETTAIRVGKEISPLKPQLSPIKSSYGPVLVMTKTTPNSFNSHHTPPPIGIVSNKTIAKPLYNSLEDGNNGLENHYLSSSVPAISYLANQHANDNIRNTTKLNIPAQNSTGSKNKTYVDSETQTLEEPSLQHTRILPHISTDRTDNTGNSIVSRLGVQLRNVITNDSSASSSIDTVQETGNSIKSAIESLKNSVSGMANNVKALSVENARNHLERLGSSYSIGSNNNIAKPNSAPIIPAVVTTHTSNSLKTAVSSPTHSELSDENELYDTLHLPDPKTSFQSPSPLKYAVDRKMKASIEKRVLNLLKNAEDSPVKKTAAGYGKYTKRPKMVSPTNPHYHLVRQNSVSQTPLILSARGSSGHPVVVPALINRDNDNGKYPAKSKAPPVVPKKPDHLRPKPPKKPAHLSSLKINKKHSTTVLNTPADLLSDTAVDELEKSFKQRYPSTVS</sequence>
<gene>
    <name evidence="11" type="primary">KNAG0A05430</name>
    <name evidence="11" type="ordered locus">KNAG_0A05430</name>
</gene>
<dbReference type="PROSITE" id="PS00108">
    <property type="entry name" value="PROTEIN_KINASE_ST"/>
    <property type="match status" value="1"/>
</dbReference>
<proteinExistence type="predicted"/>
<evidence type="ECO:0000313" key="11">
    <source>
        <dbReference type="EMBL" id="CCK68208.1"/>
    </source>
</evidence>
<keyword evidence="2" id="KW-0723">Serine/threonine-protein kinase</keyword>
<dbReference type="GO" id="GO:1900186">
    <property type="term" value="P:negative regulation of clathrin-dependent endocytosis"/>
    <property type="evidence" value="ECO:0007669"/>
    <property type="project" value="EnsemblFungi"/>
</dbReference>
<dbReference type="SMART" id="SM00220">
    <property type="entry name" value="S_TKc"/>
    <property type="match status" value="1"/>
</dbReference>
<dbReference type="GO" id="GO:0005524">
    <property type="term" value="F:ATP binding"/>
    <property type="evidence" value="ECO:0007669"/>
    <property type="project" value="UniProtKB-KW"/>
</dbReference>
<dbReference type="GO" id="GO:0031333">
    <property type="term" value="P:negative regulation of protein-containing complex assembly"/>
    <property type="evidence" value="ECO:0007669"/>
    <property type="project" value="EnsemblFungi"/>
</dbReference>
<evidence type="ECO:0000256" key="3">
    <source>
        <dbReference type="ARBA" id="ARBA00022679"/>
    </source>
</evidence>
<dbReference type="Pfam" id="PF00069">
    <property type="entry name" value="Pkinase"/>
    <property type="match status" value="1"/>
</dbReference>
<dbReference type="EC" id="2.7.11.1" evidence="1"/>
<evidence type="ECO:0000256" key="6">
    <source>
        <dbReference type="ARBA" id="ARBA00022840"/>
    </source>
</evidence>
<dbReference type="PANTHER" id="PTHR22967">
    <property type="entry name" value="SERINE/THREONINE PROTEIN KINASE"/>
    <property type="match status" value="1"/>
</dbReference>
<reference evidence="12" key="2">
    <citation type="submission" date="2012-08" db="EMBL/GenBank/DDBJ databases">
        <title>Genome sequence of Kazachstania naganishii.</title>
        <authorList>
            <person name="Gordon J.L."/>
            <person name="Armisen D."/>
            <person name="Proux-Wera E."/>
            <person name="OhEigeartaigh S.S."/>
            <person name="Byrne K.P."/>
            <person name="Wolfe K.H."/>
        </authorList>
    </citation>
    <scope>NUCLEOTIDE SEQUENCE [LARGE SCALE GENOMIC DNA]</scope>
    <source>
        <strain evidence="12">ATCC MYA-139 / BCRC 22969 / CBS 8797 / CCRC 22969 / KCTC 17520 / NBRC 10181 / NCYC 3082</strain>
    </source>
</reference>
<dbReference type="Proteomes" id="UP000006310">
    <property type="component" value="Chromosome 1"/>
</dbReference>
<dbReference type="EMBL" id="HE978314">
    <property type="protein sequence ID" value="CCK68208.1"/>
    <property type="molecule type" value="Genomic_DNA"/>
</dbReference>
<dbReference type="PROSITE" id="PS50011">
    <property type="entry name" value="PROTEIN_KINASE_DOM"/>
    <property type="match status" value="1"/>
</dbReference>
<dbReference type="AlphaFoldDB" id="J7RF67"/>